<protein>
    <recommendedName>
        <fullName evidence="2">DUF1273 family protein</fullName>
    </recommendedName>
</protein>
<dbReference type="EMBL" id="BK032497">
    <property type="protein sequence ID" value="DAF42596.1"/>
    <property type="molecule type" value="Genomic_DNA"/>
</dbReference>
<reference evidence="1" key="1">
    <citation type="journal article" date="2021" name="Proc. Natl. Acad. Sci. U.S.A.">
        <title>A Catalog of Tens of Thousands of Viruses from Human Metagenomes Reveals Hidden Associations with Chronic Diseases.</title>
        <authorList>
            <person name="Tisza M.J."/>
            <person name="Buck C.B."/>
        </authorList>
    </citation>
    <scope>NUCLEOTIDE SEQUENCE</scope>
    <source>
        <strain evidence="1">CtHip2</strain>
    </source>
</reference>
<evidence type="ECO:0000313" key="1">
    <source>
        <dbReference type="EMBL" id="DAF42596.1"/>
    </source>
</evidence>
<dbReference type="PANTHER" id="PTHR38440">
    <property type="entry name" value="UPF0398 PROTEIN YPSA"/>
    <property type="match status" value="1"/>
</dbReference>
<dbReference type="Pfam" id="PF06908">
    <property type="entry name" value="YpsA"/>
    <property type="match status" value="1"/>
</dbReference>
<evidence type="ECO:0008006" key="2">
    <source>
        <dbReference type="Google" id="ProtNLM"/>
    </source>
</evidence>
<dbReference type="SUPFAM" id="SSF102405">
    <property type="entry name" value="MCP/YpsA-like"/>
    <property type="match status" value="1"/>
</dbReference>
<proteinExistence type="predicted"/>
<dbReference type="InterPro" id="IPR010697">
    <property type="entry name" value="YspA"/>
</dbReference>
<accession>A0A8S5RV04</accession>
<sequence>MKKLAIALTGHRPPKLAGYDYNNIFYKRLYKKLDNIVKQALTRYDCLELHSGMALGADTIWAKVIVDNKKQFPDRVKFIADVPNMEQWRKWPPNSNSKKIWLKLMEYADEVVTYEEKKPGKSIGYILNARNWGMIEPCEVLIAVYNGDKTGGTANAVKYGLSKNKKIIHIHPDELR</sequence>
<dbReference type="Gene3D" id="3.40.50.450">
    <property type="match status" value="1"/>
</dbReference>
<dbReference type="PANTHER" id="PTHR38440:SF1">
    <property type="entry name" value="UPF0398 PROTEIN SPR0331"/>
    <property type="match status" value="1"/>
</dbReference>
<name>A0A8S5RV04_9CAUD</name>
<organism evidence="1">
    <name type="scientific">Siphoviridae sp. ctHip2</name>
    <dbReference type="NCBI Taxonomy" id="2827830"/>
    <lineage>
        <taxon>Viruses</taxon>
        <taxon>Duplodnaviria</taxon>
        <taxon>Heunggongvirae</taxon>
        <taxon>Uroviricota</taxon>
        <taxon>Caudoviricetes</taxon>
    </lineage>
</organism>